<dbReference type="GO" id="GO:0016787">
    <property type="term" value="F:hydrolase activity"/>
    <property type="evidence" value="ECO:0007669"/>
    <property type="project" value="UniProtKB-KW"/>
</dbReference>
<dbReference type="PANTHER" id="PTHR43798">
    <property type="entry name" value="MONOACYLGLYCEROL LIPASE"/>
    <property type="match status" value="1"/>
</dbReference>
<sequence length="304" mass="33444">MSCSERLGARRHVTIPQGRIELRERGPQDGIPLVFVHGGLANGDLWRDVVPPLAQTGRYRCITPDWPLGSHAEPLRAGADVTPPGQAEIVVAVLDALDLDRVVLVANDAGGAISQLVLARHPDRVDRVVLTSCDNHRAFPPRYLKPVRWLTIVPGLAHPIARLFGWGPVRRIFFWSVASRPLPPEITSSYLDPMRRSRAVRDELVRFFRDVRPAHTTGALPGLRRFPRPALVVWGGQDWWFSRGGGRRLAATLPDARFLVLDGARTFVPEDAPAELARLVDGFLRETAPDGEDVPAAPTAVPTG</sequence>
<dbReference type="Pfam" id="PF00561">
    <property type="entry name" value="Abhydrolase_1"/>
    <property type="match status" value="1"/>
</dbReference>
<comment type="caution">
    <text evidence="2">The sequence shown here is derived from an EMBL/GenBank/DDBJ whole genome shotgun (WGS) entry which is preliminary data.</text>
</comment>
<dbReference type="InterPro" id="IPR000073">
    <property type="entry name" value="AB_hydrolase_1"/>
</dbReference>
<proteinExistence type="predicted"/>
<dbReference type="InterPro" id="IPR029058">
    <property type="entry name" value="AB_hydrolase_fold"/>
</dbReference>
<accession>A0ABU4VI82</accession>
<dbReference type="EMBL" id="JAXAVX010000003">
    <property type="protein sequence ID" value="MDX8151498.1"/>
    <property type="molecule type" value="Genomic_DNA"/>
</dbReference>
<evidence type="ECO:0000313" key="3">
    <source>
        <dbReference type="Proteomes" id="UP001277761"/>
    </source>
</evidence>
<feature type="domain" description="AB hydrolase-1" evidence="1">
    <location>
        <begin position="32"/>
        <end position="143"/>
    </location>
</feature>
<dbReference type="Gene3D" id="3.40.50.1820">
    <property type="entry name" value="alpha/beta hydrolase"/>
    <property type="match status" value="1"/>
</dbReference>
<reference evidence="2 3" key="1">
    <citation type="submission" date="2023-11" db="EMBL/GenBank/DDBJ databases">
        <authorList>
            <person name="Xu M."/>
            <person name="Jiang T."/>
        </authorList>
    </citation>
    <scope>NUCLEOTIDE SEQUENCE [LARGE SCALE GENOMIC DNA]</scope>
    <source>
        <strain evidence="2 3">SD</strain>
    </source>
</reference>
<dbReference type="InterPro" id="IPR050266">
    <property type="entry name" value="AB_hydrolase_sf"/>
</dbReference>
<protein>
    <submittedName>
        <fullName evidence="2">Alpha/beta hydrolase</fullName>
    </submittedName>
</protein>
<keyword evidence="2" id="KW-0378">Hydrolase</keyword>
<dbReference type="SUPFAM" id="SSF53474">
    <property type="entry name" value="alpha/beta-Hydrolases"/>
    <property type="match status" value="1"/>
</dbReference>
<dbReference type="PRINTS" id="PR00111">
    <property type="entry name" value="ABHYDROLASE"/>
</dbReference>
<dbReference type="PANTHER" id="PTHR43798:SF24">
    <property type="entry name" value="CIS-3-ALKYL-4-ALKYLOXETAN-2-ONE DECARBOXYLASE"/>
    <property type="match status" value="1"/>
</dbReference>
<organism evidence="2 3">
    <name type="scientific">Patulibacter brassicae</name>
    <dbReference type="NCBI Taxonomy" id="1705717"/>
    <lineage>
        <taxon>Bacteria</taxon>
        <taxon>Bacillati</taxon>
        <taxon>Actinomycetota</taxon>
        <taxon>Thermoleophilia</taxon>
        <taxon>Solirubrobacterales</taxon>
        <taxon>Patulibacteraceae</taxon>
        <taxon>Patulibacter</taxon>
    </lineage>
</organism>
<gene>
    <name evidence="2" type="ORF">SK069_07850</name>
</gene>
<evidence type="ECO:0000313" key="2">
    <source>
        <dbReference type="EMBL" id="MDX8151498.1"/>
    </source>
</evidence>
<dbReference type="Proteomes" id="UP001277761">
    <property type="component" value="Unassembled WGS sequence"/>
</dbReference>
<keyword evidence="3" id="KW-1185">Reference proteome</keyword>
<name>A0ABU4VI82_9ACTN</name>
<dbReference type="RefSeq" id="WP_319953654.1">
    <property type="nucleotide sequence ID" value="NZ_JAXAVX010000003.1"/>
</dbReference>
<evidence type="ECO:0000259" key="1">
    <source>
        <dbReference type="Pfam" id="PF00561"/>
    </source>
</evidence>